<proteinExistence type="predicted"/>
<feature type="transmembrane region" description="Helical" evidence="5">
    <location>
        <begin position="291"/>
        <end position="314"/>
    </location>
</feature>
<evidence type="ECO:0000313" key="7">
    <source>
        <dbReference type="Proteomes" id="UP000235965"/>
    </source>
</evidence>
<feature type="transmembrane region" description="Helical" evidence="5">
    <location>
        <begin position="65"/>
        <end position="87"/>
    </location>
</feature>
<dbReference type="AlphaFoldDB" id="A0A2J7QPU8"/>
<comment type="caution">
    <text evidence="6">The sequence shown here is derived from an EMBL/GenBank/DDBJ whole genome shotgun (WGS) entry which is preliminary data.</text>
</comment>
<keyword evidence="2 5" id="KW-0812">Transmembrane</keyword>
<dbReference type="InterPro" id="IPR003689">
    <property type="entry name" value="ZIP"/>
</dbReference>
<dbReference type="FunCoup" id="A0A2J7QPU8">
    <property type="interactions" value="288"/>
</dbReference>
<dbReference type="Pfam" id="PF02535">
    <property type="entry name" value="Zip"/>
    <property type="match status" value="1"/>
</dbReference>
<dbReference type="STRING" id="105785.A0A2J7QPU8"/>
<reference evidence="6 7" key="1">
    <citation type="submission" date="2017-12" db="EMBL/GenBank/DDBJ databases">
        <title>Hemimetabolous genomes reveal molecular basis of termite eusociality.</title>
        <authorList>
            <person name="Harrison M.C."/>
            <person name="Jongepier E."/>
            <person name="Robertson H.M."/>
            <person name="Arning N."/>
            <person name="Bitard-Feildel T."/>
            <person name="Chao H."/>
            <person name="Childers C.P."/>
            <person name="Dinh H."/>
            <person name="Doddapaneni H."/>
            <person name="Dugan S."/>
            <person name="Gowin J."/>
            <person name="Greiner C."/>
            <person name="Han Y."/>
            <person name="Hu H."/>
            <person name="Hughes D.S.T."/>
            <person name="Huylmans A.-K."/>
            <person name="Kemena C."/>
            <person name="Kremer L.P.M."/>
            <person name="Lee S.L."/>
            <person name="Lopez-Ezquerra A."/>
            <person name="Mallet L."/>
            <person name="Monroy-Kuhn J.M."/>
            <person name="Moser A."/>
            <person name="Murali S.C."/>
            <person name="Muzny D.M."/>
            <person name="Otani S."/>
            <person name="Piulachs M.-D."/>
            <person name="Poelchau M."/>
            <person name="Qu J."/>
            <person name="Schaub F."/>
            <person name="Wada-Katsumata A."/>
            <person name="Worley K.C."/>
            <person name="Xie Q."/>
            <person name="Ylla G."/>
            <person name="Poulsen M."/>
            <person name="Gibbs R.A."/>
            <person name="Schal C."/>
            <person name="Richards S."/>
            <person name="Belles X."/>
            <person name="Korb J."/>
            <person name="Bornberg-Bauer E."/>
        </authorList>
    </citation>
    <scope>NUCLEOTIDE SEQUENCE [LARGE SCALE GENOMIC DNA]</scope>
    <source>
        <tissue evidence="6">Whole body</tissue>
    </source>
</reference>
<dbReference type="GO" id="GO:0005385">
    <property type="term" value="F:zinc ion transmembrane transporter activity"/>
    <property type="evidence" value="ECO:0007669"/>
    <property type="project" value="TreeGrafter"/>
</dbReference>
<evidence type="ECO:0000256" key="2">
    <source>
        <dbReference type="ARBA" id="ARBA00022692"/>
    </source>
</evidence>
<feature type="transmembrane region" description="Helical" evidence="5">
    <location>
        <begin position="23"/>
        <end position="49"/>
    </location>
</feature>
<dbReference type="GO" id="GO:0005886">
    <property type="term" value="C:plasma membrane"/>
    <property type="evidence" value="ECO:0007669"/>
    <property type="project" value="TreeGrafter"/>
</dbReference>
<dbReference type="EMBL" id="NEVH01012087">
    <property type="protein sequence ID" value="PNF30604.1"/>
    <property type="molecule type" value="Genomic_DNA"/>
</dbReference>
<accession>A0A2J7QPU8</accession>
<keyword evidence="7" id="KW-1185">Reference proteome</keyword>
<evidence type="ECO:0000256" key="1">
    <source>
        <dbReference type="ARBA" id="ARBA00004141"/>
    </source>
</evidence>
<keyword evidence="4 5" id="KW-0472">Membrane</keyword>
<dbReference type="PANTHER" id="PTHR11040:SF203">
    <property type="entry name" value="FI18611P1-RELATED"/>
    <property type="match status" value="1"/>
</dbReference>
<feature type="transmembrane region" description="Helical" evidence="5">
    <location>
        <begin position="357"/>
        <end position="376"/>
    </location>
</feature>
<dbReference type="InParanoid" id="A0A2J7QPU8"/>
<organism evidence="6 7">
    <name type="scientific">Cryptotermes secundus</name>
    <dbReference type="NCBI Taxonomy" id="105785"/>
    <lineage>
        <taxon>Eukaryota</taxon>
        <taxon>Metazoa</taxon>
        <taxon>Ecdysozoa</taxon>
        <taxon>Arthropoda</taxon>
        <taxon>Hexapoda</taxon>
        <taxon>Insecta</taxon>
        <taxon>Pterygota</taxon>
        <taxon>Neoptera</taxon>
        <taxon>Polyneoptera</taxon>
        <taxon>Dictyoptera</taxon>
        <taxon>Blattodea</taxon>
        <taxon>Blattoidea</taxon>
        <taxon>Termitoidae</taxon>
        <taxon>Kalotermitidae</taxon>
        <taxon>Cryptotermitinae</taxon>
        <taxon>Cryptotermes</taxon>
    </lineage>
</organism>
<sequence length="402" mass="43507">MEHNTTEAPIDPEEDEGIVTAKVVSMIVLSVATFILGMIPTALSAWFGWNRKTDGSLDTSRTSRLILSLLICFGGGALLSTMFLHMLPEVREFISELQAESEIAETSVSLPELLMCCGFFIMYLLEELTHLYIHGHGDEAAISEADEVLHRSFSIRKCSGSRSSLEKDAEDTQKGCEDDSSLKVIHGYPSALTTSTLEEVKTNGTCTPDTRAGIPSHHVPHFKEDDTIVSSVRNFLLVLALSIHELFEGLAIGLQTSTSYVWYMLGAASSHKLVLAFCVGVELVSSRTKFLLSLMYICTFALVSPLGIGIGIGLSEGDGHGGVPNAILQGIATGTILYAVFFEVLQKEHNSKESGLLRLLAILVGFGAMLGLRIAGKITSNCLLETTFISEISSTVSMLHTR</sequence>
<evidence type="ECO:0000256" key="4">
    <source>
        <dbReference type="ARBA" id="ARBA00023136"/>
    </source>
</evidence>
<feature type="transmembrane region" description="Helical" evidence="5">
    <location>
        <begin position="260"/>
        <end position="284"/>
    </location>
</feature>
<feature type="transmembrane region" description="Helical" evidence="5">
    <location>
        <begin position="326"/>
        <end position="345"/>
    </location>
</feature>
<dbReference type="PANTHER" id="PTHR11040">
    <property type="entry name" value="ZINC/IRON TRANSPORTER"/>
    <property type="match status" value="1"/>
</dbReference>
<dbReference type="OrthoDB" id="448280at2759"/>
<gene>
    <name evidence="6" type="primary">slc39a1_2</name>
    <name evidence="6" type="ORF">B7P43_G06136</name>
</gene>
<protein>
    <submittedName>
        <fullName evidence="6">Zinc transporter ZIP1</fullName>
    </submittedName>
</protein>
<evidence type="ECO:0000313" key="6">
    <source>
        <dbReference type="EMBL" id="PNF30604.1"/>
    </source>
</evidence>
<keyword evidence="3 5" id="KW-1133">Transmembrane helix</keyword>
<comment type="subcellular location">
    <subcellularLocation>
        <location evidence="1">Membrane</location>
        <topology evidence="1">Multi-pass membrane protein</topology>
    </subcellularLocation>
</comment>
<dbReference type="Proteomes" id="UP000235965">
    <property type="component" value="Unassembled WGS sequence"/>
</dbReference>
<name>A0A2J7QPU8_9NEOP</name>
<evidence type="ECO:0000256" key="3">
    <source>
        <dbReference type="ARBA" id="ARBA00022989"/>
    </source>
</evidence>
<evidence type="ECO:0000256" key="5">
    <source>
        <dbReference type="SAM" id="Phobius"/>
    </source>
</evidence>